<evidence type="ECO:0000313" key="2">
    <source>
        <dbReference type="Proteomes" id="UP000550707"/>
    </source>
</evidence>
<accession>A0A7J8C8V9</accession>
<proteinExistence type="predicted"/>
<sequence length="151" mass="16808">MMKEPRNKTGGEISQRLATVLPPLTGGGAVTWRGVTTGIWSCSEQWSFCWEQREREGDTPRPRSLLLHLLSTGVSCWSNPSRSQKAFEPGKCGFLKHRGKQGMVGNGQVNRNSQALLASLCRTEANPQLPEFSSRRFRPCSCHFCRCPGEV</sequence>
<dbReference type="EMBL" id="JACASF010000021">
    <property type="protein sequence ID" value="KAF6407294.1"/>
    <property type="molecule type" value="Genomic_DNA"/>
</dbReference>
<gene>
    <name evidence="1" type="ORF">HJG59_009937</name>
</gene>
<evidence type="ECO:0000313" key="1">
    <source>
        <dbReference type="EMBL" id="KAF6407294.1"/>
    </source>
</evidence>
<dbReference type="AlphaFoldDB" id="A0A7J8C8V9"/>
<organism evidence="1 2">
    <name type="scientific">Molossus molossus</name>
    <name type="common">Pallas' mastiff bat</name>
    <name type="synonym">Vespertilio molossus</name>
    <dbReference type="NCBI Taxonomy" id="27622"/>
    <lineage>
        <taxon>Eukaryota</taxon>
        <taxon>Metazoa</taxon>
        <taxon>Chordata</taxon>
        <taxon>Craniata</taxon>
        <taxon>Vertebrata</taxon>
        <taxon>Euteleostomi</taxon>
        <taxon>Mammalia</taxon>
        <taxon>Eutheria</taxon>
        <taxon>Laurasiatheria</taxon>
        <taxon>Chiroptera</taxon>
        <taxon>Yangochiroptera</taxon>
        <taxon>Molossidae</taxon>
        <taxon>Molossus</taxon>
    </lineage>
</organism>
<reference evidence="1 2" key="1">
    <citation type="journal article" date="2020" name="Nature">
        <title>Six reference-quality genomes reveal evolution of bat adaptations.</title>
        <authorList>
            <person name="Jebb D."/>
            <person name="Huang Z."/>
            <person name="Pippel M."/>
            <person name="Hughes G.M."/>
            <person name="Lavrichenko K."/>
            <person name="Devanna P."/>
            <person name="Winkler S."/>
            <person name="Jermiin L.S."/>
            <person name="Skirmuntt E.C."/>
            <person name="Katzourakis A."/>
            <person name="Burkitt-Gray L."/>
            <person name="Ray D.A."/>
            <person name="Sullivan K.A.M."/>
            <person name="Roscito J.G."/>
            <person name="Kirilenko B.M."/>
            <person name="Davalos L.M."/>
            <person name="Corthals A.P."/>
            <person name="Power M.L."/>
            <person name="Jones G."/>
            <person name="Ransome R.D."/>
            <person name="Dechmann D.K.N."/>
            <person name="Locatelli A.G."/>
            <person name="Puechmaille S.J."/>
            <person name="Fedrigo O."/>
            <person name="Jarvis E.D."/>
            <person name="Hiller M."/>
            <person name="Vernes S.C."/>
            <person name="Myers E.W."/>
            <person name="Teeling E.C."/>
        </authorList>
    </citation>
    <scope>NUCLEOTIDE SEQUENCE [LARGE SCALE GENOMIC DNA]</scope>
    <source>
        <strain evidence="1">MMolMol1</strain>
        <tissue evidence="1">Muscle</tissue>
    </source>
</reference>
<dbReference type="Proteomes" id="UP000550707">
    <property type="component" value="Unassembled WGS sequence"/>
</dbReference>
<comment type="caution">
    <text evidence="1">The sequence shown here is derived from an EMBL/GenBank/DDBJ whole genome shotgun (WGS) entry which is preliminary data.</text>
</comment>
<dbReference type="InParanoid" id="A0A7J8C8V9"/>
<protein>
    <submittedName>
        <fullName evidence="1">Uncharacterized protein</fullName>
    </submittedName>
</protein>
<keyword evidence="2" id="KW-1185">Reference proteome</keyword>
<name>A0A7J8C8V9_MOLMO</name>